<comment type="similarity">
    <text evidence="2">Belongs to the TMEM198 family.</text>
</comment>
<evidence type="ECO:0000256" key="6">
    <source>
        <dbReference type="ARBA" id="ARBA00049737"/>
    </source>
</evidence>
<evidence type="ECO:0000256" key="2">
    <source>
        <dbReference type="ARBA" id="ARBA00006244"/>
    </source>
</evidence>
<feature type="transmembrane region" description="Helical" evidence="8">
    <location>
        <begin position="52"/>
        <end position="73"/>
    </location>
</feature>
<reference evidence="10" key="1">
    <citation type="journal article" date="2020" name="Fungal Divers.">
        <title>Resolving the Mortierellaceae phylogeny through synthesis of multi-gene phylogenetics and phylogenomics.</title>
        <authorList>
            <person name="Vandepol N."/>
            <person name="Liber J."/>
            <person name="Desiro A."/>
            <person name="Na H."/>
            <person name="Kennedy M."/>
            <person name="Barry K."/>
            <person name="Grigoriev I.V."/>
            <person name="Miller A.N."/>
            <person name="O'Donnell K."/>
            <person name="Stajich J.E."/>
            <person name="Bonito G."/>
        </authorList>
    </citation>
    <scope>NUCLEOTIDE SEQUENCE</scope>
    <source>
        <strain evidence="10">NVP1</strain>
    </source>
</reference>
<feature type="compositionally biased region" description="Polar residues" evidence="7">
    <location>
        <begin position="377"/>
        <end position="387"/>
    </location>
</feature>
<feature type="transmembrane region" description="Helical" evidence="8">
    <location>
        <begin position="12"/>
        <end position="32"/>
    </location>
</feature>
<evidence type="ECO:0000256" key="1">
    <source>
        <dbReference type="ARBA" id="ARBA00004141"/>
    </source>
</evidence>
<accession>A0A9P5SKC2</accession>
<evidence type="ECO:0000256" key="8">
    <source>
        <dbReference type="SAM" id="Phobius"/>
    </source>
</evidence>
<comment type="caution">
    <text evidence="10">The sequence shown here is derived from an EMBL/GenBank/DDBJ whole genome shotgun (WGS) entry which is preliminary data.</text>
</comment>
<evidence type="ECO:0000313" key="10">
    <source>
        <dbReference type="EMBL" id="KAF9329561.1"/>
    </source>
</evidence>
<feature type="transmembrane region" description="Helical" evidence="8">
    <location>
        <begin position="85"/>
        <end position="102"/>
    </location>
</feature>
<dbReference type="PANTHER" id="PTHR31247">
    <property type="entry name" value="TRANSMEMBRANE PROTEIN 198 FAMILY MEMBER"/>
    <property type="match status" value="1"/>
</dbReference>
<feature type="region of interest" description="Disordered" evidence="7">
    <location>
        <begin position="340"/>
        <end position="387"/>
    </location>
</feature>
<keyword evidence="4 8" id="KW-1133">Transmembrane helix</keyword>
<feature type="transmembrane region" description="Helical" evidence="8">
    <location>
        <begin position="171"/>
        <end position="189"/>
    </location>
</feature>
<gene>
    <name evidence="10" type="ORF">BG006_007367</name>
</gene>
<comment type="subcellular location">
    <subcellularLocation>
        <location evidence="1">Membrane</location>
        <topology evidence="1">Multi-pass membrane protein</topology>
    </subcellularLocation>
</comment>
<dbReference type="Proteomes" id="UP000696485">
    <property type="component" value="Unassembled WGS sequence"/>
</dbReference>
<proteinExistence type="inferred from homology"/>
<evidence type="ECO:0000259" key="9">
    <source>
        <dbReference type="Pfam" id="PF13886"/>
    </source>
</evidence>
<feature type="domain" description="TM7S3/TM198-like" evidence="9">
    <location>
        <begin position="64"/>
        <end position="257"/>
    </location>
</feature>
<dbReference type="GO" id="GO:0005886">
    <property type="term" value="C:plasma membrane"/>
    <property type="evidence" value="ECO:0007669"/>
    <property type="project" value="TreeGrafter"/>
</dbReference>
<feature type="transmembrane region" description="Helical" evidence="8">
    <location>
        <begin position="237"/>
        <end position="256"/>
    </location>
</feature>
<keyword evidence="3 8" id="KW-0812">Transmembrane</keyword>
<dbReference type="Pfam" id="PF13886">
    <property type="entry name" value="TM7S3_TM198"/>
    <property type="match status" value="1"/>
</dbReference>
<dbReference type="PANTHER" id="PTHR31247:SF5">
    <property type="entry name" value="DUF4203 DOMAIN-CONTAINING PROTEIN"/>
    <property type="match status" value="1"/>
</dbReference>
<evidence type="ECO:0000256" key="3">
    <source>
        <dbReference type="ARBA" id="ARBA00022692"/>
    </source>
</evidence>
<evidence type="ECO:0000313" key="11">
    <source>
        <dbReference type="Proteomes" id="UP000696485"/>
    </source>
</evidence>
<dbReference type="AlphaFoldDB" id="A0A9P5SKC2"/>
<keyword evidence="11" id="KW-1185">Reference proteome</keyword>
<sequence length="387" mass="42922">MGATQQSIANRLMGSLQMLFLFMLPILALAQQQNPNDRQPDVLEDLLGDDRLIALTWQRIVAGLVLLLIGIILTFRGYRHYRFTMFLTGFIAGCVIVYSILTNVEPTQGWEHRQIIYVFSCIGAGLVIGAICWLLHRYTVWVLGALAGLILALYILAWRNQGLIHSKGGRIGLLVGCSVMGLLLALALGRRILIPATALIGAYITVIGLDLFARTGFAESIKKFFTTDDTVNYHLTTNLYIMLGVVGGLLIMGLLYQSLSWNHRQKALIAQGRSLHNYDNDWSCFRGKHTTVRPDPTYPDGSYREPMMATGHDATTGYGANTGYGYNTGATTTDDLNTGTTTTYTEKKKKWKNPFKKEKPATTTTPTTVAEYPDNRVSFNSHTALNQ</sequence>
<feature type="transmembrane region" description="Helical" evidence="8">
    <location>
        <begin position="196"/>
        <end position="217"/>
    </location>
</feature>
<dbReference type="InterPro" id="IPR040236">
    <property type="entry name" value="TMEM198"/>
</dbReference>
<evidence type="ECO:0000256" key="4">
    <source>
        <dbReference type="ARBA" id="ARBA00022989"/>
    </source>
</evidence>
<organism evidence="10 11">
    <name type="scientific">Podila minutissima</name>
    <dbReference type="NCBI Taxonomy" id="64525"/>
    <lineage>
        <taxon>Eukaryota</taxon>
        <taxon>Fungi</taxon>
        <taxon>Fungi incertae sedis</taxon>
        <taxon>Mucoromycota</taxon>
        <taxon>Mortierellomycotina</taxon>
        <taxon>Mortierellomycetes</taxon>
        <taxon>Mortierellales</taxon>
        <taxon>Mortierellaceae</taxon>
        <taxon>Podila</taxon>
    </lineage>
</organism>
<dbReference type="InterPro" id="IPR025256">
    <property type="entry name" value="TM7S3/TM198-like_dom"/>
</dbReference>
<feature type="transmembrane region" description="Helical" evidence="8">
    <location>
        <begin position="140"/>
        <end position="159"/>
    </location>
</feature>
<evidence type="ECO:0000256" key="7">
    <source>
        <dbReference type="SAM" id="MobiDB-lite"/>
    </source>
</evidence>
<protein>
    <recommendedName>
        <fullName evidence="6">Transmembrane protein 198</fullName>
    </recommendedName>
</protein>
<dbReference type="EMBL" id="JAAAUY010000464">
    <property type="protein sequence ID" value="KAF9329561.1"/>
    <property type="molecule type" value="Genomic_DNA"/>
</dbReference>
<name>A0A9P5SKC2_9FUNG</name>
<feature type="transmembrane region" description="Helical" evidence="8">
    <location>
        <begin position="114"/>
        <end position="135"/>
    </location>
</feature>
<keyword evidence="5 8" id="KW-0472">Membrane</keyword>
<evidence type="ECO:0000256" key="5">
    <source>
        <dbReference type="ARBA" id="ARBA00023136"/>
    </source>
</evidence>